<dbReference type="AlphaFoldDB" id="A0A3E2NXH0"/>
<dbReference type="OrthoDB" id="790388at2"/>
<reference evidence="2 3" key="1">
    <citation type="submission" date="2018-08" db="EMBL/GenBank/DDBJ databases">
        <title>Mucilaginibacter terrae sp. nov., isolated from manganese diggings.</title>
        <authorList>
            <person name="Huang Y."/>
            <person name="Zhou Z."/>
        </authorList>
    </citation>
    <scope>NUCLEOTIDE SEQUENCE [LARGE SCALE GENOMIC DNA]</scope>
    <source>
        <strain evidence="2 3">ZH6</strain>
    </source>
</reference>
<name>A0A3E2NXH0_9SPHI</name>
<accession>A0A3E2NXH0</accession>
<dbReference type="Pfam" id="PF09346">
    <property type="entry name" value="SMI1_KNR4"/>
    <property type="match status" value="1"/>
</dbReference>
<sequence>MTPADKYLIGLFYDLIKKKNKKLHSLLGDGLAPEQVEQTFSSLSLCVPDEVKYLFTLTNGYKAHNLTIGEALLFDHGIPLSLEQAVNEWQNQFQHGDPELRMMLPIFENGGGDFLLVNCDPSSPDFKKIFIWSPPEIILEPVSIYSSLISLFSTNIRCFMVRAYYYDSKQLIIDDAKQYMEAVRLNRKCQYWNDFSHLHIIDYPW</sequence>
<dbReference type="Proteomes" id="UP000260823">
    <property type="component" value="Unassembled WGS sequence"/>
</dbReference>
<dbReference type="RefSeq" id="WP_117382536.1">
    <property type="nucleotide sequence ID" value="NZ_QWDE01000001.1"/>
</dbReference>
<organism evidence="2 3">
    <name type="scientific">Mucilaginibacter terrenus</name>
    <dbReference type="NCBI Taxonomy" id="2482727"/>
    <lineage>
        <taxon>Bacteria</taxon>
        <taxon>Pseudomonadati</taxon>
        <taxon>Bacteroidota</taxon>
        <taxon>Sphingobacteriia</taxon>
        <taxon>Sphingobacteriales</taxon>
        <taxon>Sphingobacteriaceae</taxon>
        <taxon>Mucilaginibacter</taxon>
    </lineage>
</organism>
<dbReference type="EMBL" id="QWDE01000001">
    <property type="protein sequence ID" value="RFZ85639.1"/>
    <property type="molecule type" value="Genomic_DNA"/>
</dbReference>
<evidence type="ECO:0000313" key="2">
    <source>
        <dbReference type="EMBL" id="RFZ85639.1"/>
    </source>
</evidence>
<protein>
    <recommendedName>
        <fullName evidence="1">Knr4/Smi1-like domain-containing protein</fullName>
    </recommendedName>
</protein>
<keyword evidence="3" id="KW-1185">Reference proteome</keyword>
<proteinExistence type="predicted"/>
<evidence type="ECO:0000259" key="1">
    <source>
        <dbReference type="Pfam" id="PF09346"/>
    </source>
</evidence>
<comment type="caution">
    <text evidence="2">The sequence shown here is derived from an EMBL/GenBank/DDBJ whole genome shotgun (WGS) entry which is preliminary data.</text>
</comment>
<dbReference type="InterPro" id="IPR018958">
    <property type="entry name" value="Knr4/Smi1-like_dom"/>
</dbReference>
<gene>
    <name evidence="2" type="ORF">DYU05_08595</name>
</gene>
<evidence type="ECO:0000313" key="3">
    <source>
        <dbReference type="Proteomes" id="UP000260823"/>
    </source>
</evidence>
<feature type="domain" description="Knr4/Smi1-like" evidence="1">
    <location>
        <begin position="32"/>
        <end position="136"/>
    </location>
</feature>